<sequence length="38" mass="4416">MNEEIFDLIISFQTARSRSKENKRHVCFLGCTDSIRLG</sequence>
<gene>
    <name evidence="1" type="ORF">T4D_5213</name>
</gene>
<evidence type="ECO:0000313" key="1">
    <source>
        <dbReference type="EMBL" id="KRY79405.1"/>
    </source>
</evidence>
<accession>A0A0V1EZW0</accession>
<evidence type="ECO:0000313" key="2">
    <source>
        <dbReference type="Proteomes" id="UP000054995"/>
    </source>
</evidence>
<proteinExistence type="predicted"/>
<dbReference type="AlphaFoldDB" id="A0A0V1EZW0"/>
<reference evidence="1 2" key="1">
    <citation type="submission" date="2015-01" db="EMBL/GenBank/DDBJ databases">
        <title>Evolution of Trichinella species and genotypes.</title>
        <authorList>
            <person name="Korhonen P.K."/>
            <person name="Edoardo P."/>
            <person name="Giuseppe L.R."/>
            <person name="Gasser R.B."/>
        </authorList>
    </citation>
    <scope>NUCLEOTIDE SEQUENCE [LARGE SCALE GENOMIC DNA]</scope>
    <source>
        <strain evidence="1">ISS470</strain>
    </source>
</reference>
<protein>
    <submittedName>
        <fullName evidence="1">Uncharacterized protein</fullName>
    </submittedName>
</protein>
<name>A0A0V1EZW0_TRIPS</name>
<dbReference type="EMBL" id="JYDT01000824">
    <property type="protein sequence ID" value="KRY79405.1"/>
    <property type="molecule type" value="Genomic_DNA"/>
</dbReference>
<keyword evidence="2" id="KW-1185">Reference proteome</keyword>
<comment type="caution">
    <text evidence="1">The sequence shown here is derived from an EMBL/GenBank/DDBJ whole genome shotgun (WGS) entry which is preliminary data.</text>
</comment>
<organism evidence="1 2">
    <name type="scientific">Trichinella pseudospiralis</name>
    <name type="common">Parasitic roundworm</name>
    <dbReference type="NCBI Taxonomy" id="6337"/>
    <lineage>
        <taxon>Eukaryota</taxon>
        <taxon>Metazoa</taxon>
        <taxon>Ecdysozoa</taxon>
        <taxon>Nematoda</taxon>
        <taxon>Enoplea</taxon>
        <taxon>Dorylaimia</taxon>
        <taxon>Trichinellida</taxon>
        <taxon>Trichinellidae</taxon>
        <taxon>Trichinella</taxon>
    </lineage>
</organism>
<dbReference type="Proteomes" id="UP000054995">
    <property type="component" value="Unassembled WGS sequence"/>
</dbReference>
<dbReference type="OrthoDB" id="10487380at2759"/>